<evidence type="ECO:0000259" key="1">
    <source>
        <dbReference type="PROSITE" id="PS50943"/>
    </source>
</evidence>
<gene>
    <name evidence="2" type="ORF">ACFSW5_22090</name>
</gene>
<name>A0ABW5R3S0_9BACL</name>
<dbReference type="InterPro" id="IPR001387">
    <property type="entry name" value="Cro/C1-type_HTH"/>
</dbReference>
<dbReference type="Gene3D" id="1.10.260.40">
    <property type="entry name" value="lambda repressor-like DNA-binding domains"/>
    <property type="match status" value="1"/>
</dbReference>
<dbReference type="PROSITE" id="PS50943">
    <property type="entry name" value="HTH_CROC1"/>
    <property type="match status" value="1"/>
</dbReference>
<evidence type="ECO:0000313" key="2">
    <source>
        <dbReference type="EMBL" id="MFD2662951.1"/>
    </source>
</evidence>
<dbReference type="Pfam" id="PF13443">
    <property type="entry name" value="HTH_26"/>
    <property type="match status" value="1"/>
</dbReference>
<dbReference type="RefSeq" id="WP_379278082.1">
    <property type="nucleotide sequence ID" value="NZ_JBHUGT010000043.1"/>
</dbReference>
<dbReference type="Proteomes" id="UP001597493">
    <property type="component" value="Unassembled WGS sequence"/>
</dbReference>
<accession>A0ABW5R3S0</accession>
<proteinExistence type="predicted"/>
<reference evidence="3" key="1">
    <citation type="journal article" date="2019" name="Int. J. Syst. Evol. Microbiol.">
        <title>The Global Catalogue of Microorganisms (GCM) 10K type strain sequencing project: providing services to taxonomists for standard genome sequencing and annotation.</title>
        <authorList>
            <consortium name="The Broad Institute Genomics Platform"/>
            <consortium name="The Broad Institute Genome Sequencing Center for Infectious Disease"/>
            <person name="Wu L."/>
            <person name="Ma J."/>
        </authorList>
    </citation>
    <scope>NUCLEOTIDE SEQUENCE [LARGE SCALE GENOMIC DNA]</scope>
    <source>
        <strain evidence="3">TISTR 1827</strain>
    </source>
</reference>
<protein>
    <submittedName>
        <fullName evidence="2">Helix-turn-helix domain-containing protein</fullName>
    </submittedName>
</protein>
<dbReference type="CDD" id="cd00093">
    <property type="entry name" value="HTH_XRE"/>
    <property type="match status" value="1"/>
</dbReference>
<dbReference type="SUPFAM" id="SSF47413">
    <property type="entry name" value="lambda repressor-like DNA-binding domains"/>
    <property type="match status" value="1"/>
</dbReference>
<sequence>MNWEERPANLHCNLGDILKKKGISALQLSKDLDHRRSTINDLINNRDIDSRRIPAQLIARLCVYLNITPNDLFSVKHEEE</sequence>
<dbReference type="InterPro" id="IPR010982">
    <property type="entry name" value="Lambda_DNA-bd_dom_sf"/>
</dbReference>
<evidence type="ECO:0000313" key="3">
    <source>
        <dbReference type="Proteomes" id="UP001597493"/>
    </source>
</evidence>
<comment type="caution">
    <text evidence="2">The sequence shown here is derived from an EMBL/GenBank/DDBJ whole genome shotgun (WGS) entry which is preliminary data.</text>
</comment>
<feature type="domain" description="HTH cro/C1-type" evidence="1">
    <location>
        <begin position="19"/>
        <end position="72"/>
    </location>
</feature>
<organism evidence="2 3">
    <name type="scientific">Paenibacillus thailandensis</name>
    <dbReference type="NCBI Taxonomy" id="393250"/>
    <lineage>
        <taxon>Bacteria</taxon>
        <taxon>Bacillati</taxon>
        <taxon>Bacillota</taxon>
        <taxon>Bacilli</taxon>
        <taxon>Bacillales</taxon>
        <taxon>Paenibacillaceae</taxon>
        <taxon>Paenibacillus</taxon>
    </lineage>
</organism>
<keyword evidence="3" id="KW-1185">Reference proteome</keyword>
<dbReference type="EMBL" id="JBHUMY010000036">
    <property type="protein sequence ID" value="MFD2662951.1"/>
    <property type="molecule type" value="Genomic_DNA"/>
</dbReference>
<dbReference type="SMART" id="SM00530">
    <property type="entry name" value="HTH_XRE"/>
    <property type="match status" value="1"/>
</dbReference>